<evidence type="ECO:0000259" key="6">
    <source>
        <dbReference type="Pfam" id="PF01386"/>
    </source>
</evidence>
<dbReference type="InterPro" id="IPR020055">
    <property type="entry name" value="Ribosomal_bL25_short"/>
</dbReference>
<accession>A0A2U8I803</accession>
<dbReference type="GO" id="GO:0008097">
    <property type="term" value="F:5S rRNA binding"/>
    <property type="evidence" value="ECO:0007669"/>
    <property type="project" value="InterPro"/>
</dbReference>
<proteinExistence type="inferred from homology"/>
<dbReference type="GO" id="GO:0022625">
    <property type="term" value="C:cytosolic large ribosomal subunit"/>
    <property type="evidence" value="ECO:0007669"/>
    <property type="project" value="TreeGrafter"/>
</dbReference>
<evidence type="ECO:0000256" key="3">
    <source>
        <dbReference type="ARBA" id="ARBA00022980"/>
    </source>
</evidence>
<dbReference type="KEGG" id="fsm:CCS41_13050"/>
<dbReference type="PANTHER" id="PTHR33284:SF1">
    <property type="entry name" value="RIBOSOMAL PROTEIN L25_GLN-TRNA SYNTHETASE, ANTI-CODON-BINDING DOMAIN-CONTAINING PROTEIN"/>
    <property type="match status" value="1"/>
</dbReference>
<keyword evidence="3 5" id="KW-0689">Ribosomal protein</keyword>
<dbReference type="InterPro" id="IPR011035">
    <property type="entry name" value="Ribosomal_bL25/Gln-tRNA_synth"/>
</dbReference>
<feature type="domain" description="Large ribosomal subunit protein bL25 L25" evidence="6">
    <location>
        <begin position="4"/>
        <end position="91"/>
    </location>
</feature>
<keyword evidence="1 5" id="KW-0699">rRNA-binding</keyword>
<dbReference type="GO" id="GO:0006412">
    <property type="term" value="P:translation"/>
    <property type="evidence" value="ECO:0007669"/>
    <property type="project" value="UniProtKB-UniRule"/>
</dbReference>
<dbReference type="InterPro" id="IPR020930">
    <property type="entry name" value="Ribosomal_uL5_bac-type"/>
</dbReference>
<dbReference type="Gene3D" id="2.40.240.10">
    <property type="entry name" value="Ribosomal Protein L25, Chain P"/>
    <property type="match status" value="1"/>
</dbReference>
<dbReference type="HAMAP" id="MF_01336">
    <property type="entry name" value="Ribosomal_bL25"/>
    <property type="match status" value="1"/>
</dbReference>
<protein>
    <recommendedName>
        <fullName evidence="5">Large ribosomal subunit protein bL25</fullName>
    </recommendedName>
</protein>
<gene>
    <name evidence="5" type="primary">rplY</name>
    <name evidence="7" type="ORF">CCS41_13050</name>
</gene>
<dbReference type="Pfam" id="PF01386">
    <property type="entry name" value="Ribosomal_L25p"/>
    <property type="match status" value="1"/>
</dbReference>
<dbReference type="NCBIfam" id="NF004612">
    <property type="entry name" value="PRK05943.1"/>
    <property type="match status" value="1"/>
</dbReference>
<dbReference type="PANTHER" id="PTHR33284">
    <property type="entry name" value="RIBOSOMAL PROTEIN L25/GLN-TRNA SYNTHETASE, ANTI-CODON-BINDING DOMAIN-CONTAINING PROTEIN"/>
    <property type="match status" value="1"/>
</dbReference>
<evidence type="ECO:0000256" key="1">
    <source>
        <dbReference type="ARBA" id="ARBA00022730"/>
    </source>
</evidence>
<dbReference type="GO" id="GO:0003735">
    <property type="term" value="F:structural constituent of ribosome"/>
    <property type="evidence" value="ECO:0007669"/>
    <property type="project" value="InterPro"/>
</dbReference>
<comment type="subunit">
    <text evidence="5">Part of the 50S ribosomal subunit; part of the 5S rRNA/L5/L18/L25 subcomplex. Contacts the 5S rRNA. Binds to the 5S rRNA independently of L5 and L18.</text>
</comment>
<dbReference type="OrthoDB" id="9806411at2"/>
<comment type="similarity">
    <text evidence="5">Belongs to the bacterial ribosomal protein bL25 family.</text>
</comment>
<keyword evidence="2 5" id="KW-0694">RNA-binding</keyword>
<sequence length="101" mass="11262">MIIINADVRNVKGKGASRRLRAENKFPAIIYGDSKQPISITLDHDSTKHAELKPGFYGETLVLAIDGEEIEVQVQAVQRHPFKPKLTHIDFVRVPAKSLTS</sequence>
<keyword evidence="8" id="KW-1185">Reference proteome</keyword>
<keyword evidence="4 5" id="KW-0687">Ribonucleoprotein</keyword>
<dbReference type="EMBL" id="CP021659">
    <property type="protein sequence ID" value="AWK15188.1"/>
    <property type="molecule type" value="Genomic_DNA"/>
</dbReference>
<comment type="function">
    <text evidence="5">This is one of the proteins that binds to the 5S RNA in the ribosome where it forms part of the central protuberance.</text>
</comment>
<evidence type="ECO:0000313" key="7">
    <source>
        <dbReference type="EMBL" id="AWK15188.1"/>
    </source>
</evidence>
<evidence type="ECO:0000256" key="4">
    <source>
        <dbReference type="ARBA" id="ARBA00023274"/>
    </source>
</evidence>
<dbReference type="RefSeq" id="WP_072550447.1">
    <property type="nucleotide sequence ID" value="NZ_CP021659.1"/>
</dbReference>
<dbReference type="STRING" id="1878942.GCA_900128755_00210"/>
<dbReference type="SUPFAM" id="SSF50715">
    <property type="entry name" value="Ribosomal protein L25-like"/>
    <property type="match status" value="1"/>
</dbReference>
<dbReference type="InterPro" id="IPR029751">
    <property type="entry name" value="Ribosomal_L25_dom"/>
</dbReference>
<evidence type="ECO:0000256" key="5">
    <source>
        <dbReference type="HAMAP-Rule" id="MF_01336"/>
    </source>
</evidence>
<dbReference type="AlphaFoldDB" id="A0A2U8I803"/>
<dbReference type="Proteomes" id="UP000261875">
    <property type="component" value="Chromosome"/>
</dbReference>
<evidence type="ECO:0000313" key="8">
    <source>
        <dbReference type="Proteomes" id="UP000261875"/>
    </source>
</evidence>
<reference evidence="7 8" key="1">
    <citation type="submission" date="2017-05" db="EMBL/GenBank/DDBJ databases">
        <title>Genome sequence of Candidatus Fukatsuia symbiotica and Candidatus Hamiltonella defensa from Acyrthosiphon pisum strain 5D.</title>
        <authorList>
            <person name="Patel V.A."/>
            <person name="Chevignon G."/>
            <person name="Russell J.A."/>
            <person name="Oliver K.M."/>
        </authorList>
    </citation>
    <scope>NUCLEOTIDE SEQUENCE [LARGE SCALE GENOMIC DNA]</scope>
    <source>
        <strain evidence="7 8">5D</strain>
    </source>
</reference>
<name>A0A2U8I803_9GAMM</name>
<dbReference type="FunFam" id="2.40.240.10:FF:000002">
    <property type="entry name" value="50S ribosomal protein L25"/>
    <property type="match status" value="1"/>
</dbReference>
<organism evidence="7 8">
    <name type="scientific">Candidatus Fukatsuia symbiotica</name>
    <dbReference type="NCBI Taxonomy" id="1878942"/>
    <lineage>
        <taxon>Bacteria</taxon>
        <taxon>Pseudomonadati</taxon>
        <taxon>Pseudomonadota</taxon>
        <taxon>Gammaproteobacteria</taxon>
        <taxon>Enterobacterales</taxon>
        <taxon>Yersiniaceae</taxon>
        <taxon>Candidatus Fukatsuia</taxon>
    </lineage>
</organism>
<evidence type="ECO:0000256" key="2">
    <source>
        <dbReference type="ARBA" id="ARBA00022884"/>
    </source>
</evidence>
<dbReference type="InterPro" id="IPR020056">
    <property type="entry name" value="Rbsml_bL25/Gln-tRNA_synth_N"/>
</dbReference>
<dbReference type="CDD" id="cd00495">
    <property type="entry name" value="Ribosomal_L25_TL5_CTC"/>
    <property type="match status" value="1"/>
</dbReference>